<protein>
    <recommendedName>
        <fullName evidence="2">Sporulation protein YunB</fullName>
    </recommendedName>
</protein>
<organism evidence="1">
    <name type="scientific">uncultured prokaryote</name>
    <dbReference type="NCBI Taxonomy" id="198431"/>
    <lineage>
        <taxon>unclassified sequences</taxon>
        <taxon>environmental samples</taxon>
    </lineage>
</organism>
<evidence type="ECO:0008006" key="2">
    <source>
        <dbReference type="Google" id="ProtNLM"/>
    </source>
</evidence>
<evidence type="ECO:0000313" key="1">
    <source>
        <dbReference type="EMBL" id="CRY96119.1"/>
    </source>
</evidence>
<dbReference type="InterPro" id="IPR014197">
    <property type="entry name" value="Sporulation_prot_YunB"/>
</dbReference>
<dbReference type="Pfam" id="PF09560">
    <property type="entry name" value="Spore_YunB"/>
    <property type="match status" value="1"/>
</dbReference>
<reference evidence="1" key="1">
    <citation type="submission" date="2015-06" db="EMBL/GenBank/DDBJ databases">
        <authorList>
            <person name="Joergensen T."/>
        </authorList>
    </citation>
    <scope>NUCLEOTIDE SEQUENCE</scope>
    <source>
        <strain evidence="1">RGFK0933</strain>
    </source>
</reference>
<proteinExistence type="predicted"/>
<reference evidence="1" key="2">
    <citation type="submission" date="2015-07" db="EMBL/GenBank/DDBJ databases">
        <title>Plasmids, circular viruses and viroids from rat gut.</title>
        <authorList>
            <person name="Jorgensen T.J."/>
            <person name="Hansen M.A."/>
            <person name="Xu Z."/>
            <person name="Tabak M.A."/>
            <person name="Sorensen S.J."/>
            <person name="Hansen L.H."/>
        </authorList>
    </citation>
    <scope>NUCLEOTIDE SEQUENCE</scope>
    <source>
        <strain evidence="1">RGFK0933</strain>
    </source>
</reference>
<name>A0A0H5Q3X6_9ZZZZ</name>
<dbReference type="PIRSF" id="PIRSF021383">
    <property type="entry name" value="YunB"/>
    <property type="match status" value="1"/>
</dbReference>
<sequence length="225" mass="24699">MGRVLLRRIWLRNRSSRGIRRERSQLFAATLVGLATALFLIWRFNAALRPQLITLAQAQIRNHLTHISNQAVTDVLAEQSLSYSDMVILQTGAGGEVQTMSVDAVKLNNFRSAVVEQVVVRACVLESQDLGVPFGMLTGIDFISALGPKLPVRVTTAASVEGHLRNEFIDAGINQTLHRIMLDITVTAKLLLPGGSTEIEIITPVCVTEAVIVGRVPQTYFELNQ</sequence>
<dbReference type="NCBIfam" id="TIGR02832">
    <property type="entry name" value="spo_yunB"/>
    <property type="match status" value="1"/>
</dbReference>
<dbReference type="EMBL" id="LN853532">
    <property type="protein sequence ID" value="CRY96119.1"/>
    <property type="molecule type" value="Genomic_DNA"/>
</dbReference>
<accession>A0A0H5Q3X6</accession>
<dbReference type="AlphaFoldDB" id="A0A0H5Q3X6"/>